<keyword evidence="11" id="KW-0460">Magnesium</keyword>
<dbReference type="PRINTS" id="PR00119">
    <property type="entry name" value="CATATPASE"/>
</dbReference>
<dbReference type="InterPro" id="IPR008250">
    <property type="entry name" value="ATPase_P-typ_transduc_dom_A_sf"/>
</dbReference>
<keyword evidence="6 16" id="KW-0812">Transmembrane</keyword>
<feature type="transmembrane region" description="Helical" evidence="16">
    <location>
        <begin position="686"/>
        <end position="707"/>
    </location>
</feature>
<keyword evidence="3" id="KW-0813">Transport</keyword>
<feature type="transmembrane region" description="Helical" evidence="16">
    <location>
        <begin position="759"/>
        <end position="778"/>
    </location>
</feature>
<name>A0A9E9NUL8_9BURK</name>
<dbReference type="InterPro" id="IPR023214">
    <property type="entry name" value="HAD_sf"/>
</dbReference>
<dbReference type="Pfam" id="PF00122">
    <property type="entry name" value="E1-E2_ATPase"/>
    <property type="match status" value="1"/>
</dbReference>
<keyword evidence="5" id="KW-0109">Calcium transport</keyword>
<comment type="subcellular location">
    <subcellularLocation>
        <location evidence="1">Endomembrane system</location>
        <topology evidence="1">Multi-pass membrane protein</topology>
    </subcellularLocation>
</comment>
<evidence type="ECO:0000256" key="14">
    <source>
        <dbReference type="ARBA" id="ARBA00023065"/>
    </source>
</evidence>
<dbReference type="GO" id="GO:0016887">
    <property type="term" value="F:ATP hydrolysis activity"/>
    <property type="evidence" value="ECO:0007669"/>
    <property type="project" value="InterPro"/>
</dbReference>
<reference evidence="19" key="1">
    <citation type="journal article" date="2022" name="Front. Microbiol.">
        <title>New perspectives on an old grouping: The genomic and phenotypic variability of Oxalobacter formigenes and the implications for calcium oxalate stone prevention.</title>
        <authorList>
            <person name="Chmiel J.A."/>
            <person name="Carr C."/>
            <person name="Stuivenberg G.A."/>
            <person name="Venema R."/>
            <person name="Chanyi R.M."/>
            <person name="Al K.F."/>
            <person name="Giguere D."/>
            <person name="Say H."/>
            <person name="Akouris P.P."/>
            <person name="Dominguez Romero S.A."/>
            <person name="Kwong A."/>
            <person name="Tai V."/>
            <person name="Koval S.F."/>
            <person name="Razvi H."/>
            <person name="Bjazevic J."/>
            <person name="Burton J.P."/>
        </authorList>
    </citation>
    <scope>NUCLEOTIDE SEQUENCE</scope>
    <source>
        <strain evidence="19">HOxNP-1</strain>
    </source>
</reference>
<keyword evidence="4" id="KW-0597">Phosphoprotein</keyword>
<evidence type="ECO:0000256" key="2">
    <source>
        <dbReference type="ARBA" id="ARBA00012790"/>
    </source>
</evidence>
<dbReference type="PRINTS" id="PR00120">
    <property type="entry name" value="HATPASE"/>
</dbReference>
<dbReference type="SUPFAM" id="SSF81660">
    <property type="entry name" value="Metal cation-transporting ATPase, ATP-binding domain N"/>
    <property type="match status" value="1"/>
</dbReference>
<dbReference type="SMART" id="SM00831">
    <property type="entry name" value="Cation_ATPase_N"/>
    <property type="match status" value="1"/>
</dbReference>
<dbReference type="PROSITE" id="PS00154">
    <property type="entry name" value="ATPASE_E1_E2"/>
    <property type="match status" value="1"/>
</dbReference>
<evidence type="ECO:0000256" key="12">
    <source>
        <dbReference type="ARBA" id="ARBA00022967"/>
    </source>
</evidence>
<dbReference type="InterPro" id="IPR023298">
    <property type="entry name" value="ATPase_P-typ_TM_dom_sf"/>
</dbReference>
<keyword evidence="12" id="KW-1278">Translocase</keyword>
<dbReference type="InterPro" id="IPR001757">
    <property type="entry name" value="P_typ_ATPase"/>
</dbReference>
<dbReference type="FunFam" id="2.70.150.10:FF:000160">
    <property type="entry name" value="Sarcoplasmic/endoplasmic reticulum calcium ATPase 1"/>
    <property type="match status" value="1"/>
</dbReference>
<dbReference type="Proteomes" id="UP001164794">
    <property type="component" value="Chromosome"/>
</dbReference>
<evidence type="ECO:0000256" key="9">
    <source>
        <dbReference type="ARBA" id="ARBA00022837"/>
    </source>
</evidence>
<evidence type="ECO:0000256" key="15">
    <source>
        <dbReference type="ARBA" id="ARBA00023136"/>
    </source>
</evidence>
<evidence type="ECO:0000313" key="20">
    <source>
        <dbReference type="Proteomes" id="UP001164794"/>
    </source>
</evidence>
<feature type="transmembrane region" description="Helical" evidence="16">
    <location>
        <begin position="827"/>
        <end position="846"/>
    </location>
</feature>
<dbReference type="InterPro" id="IPR018303">
    <property type="entry name" value="ATPase_P-typ_P_site"/>
</dbReference>
<evidence type="ECO:0000256" key="4">
    <source>
        <dbReference type="ARBA" id="ARBA00022553"/>
    </source>
</evidence>
<evidence type="ECO:0000256" key="11">
    <source>
        <dbReference type="ARBA" id="ARBA00022842"/>
    </source>
</evidence>
<dbReference type="Pfam" id="PF00690">
    <property type="entry name" value="Cation_ATPase_N"/>
    <property type="match status" value="1"/>
</dbReference>
<dbReference type="Gene3D" id="2.70.150.10">
    <property type="entry name" value="Calcium-transporting ATPase, cytoplasmic transduction domain A"/>
    <property type="match status" value="1"/>
</dbReference>
<feature type="transmembrane region" description="Helical" evidence="16">
    <location>
        <begin position="290"/>
        <end position="319"/>
    </location>
</feature>
<dbReference type="Gene3D" id="3.40.50.1000">
    <property type="entry name" value="HAD superfamily/HAD-like"/>
    <property type="match status" value="2"/>
</dbReference>
<evidence type="ECO:0000313" key="18">
    <source>
        <dbReference type="EMBL" id="WAV90316.1"/>
    </source>
</evidence>
<feature type="domain" description="Cation-transporting P-type ATPase N-terminal" evidence="17">
    <location>
        <begin position="2"/>
        <end position="76"/>
    </location>
</feature>
<evidence type="ECO:0000256" key="1">
    <source>
        <dbReference type="ARBA" id="ARBA00004127"/>
    </source>
</evidence>
<dbReference type="EC" id="7.2.2.10" evidence="2"/>
<dbReference type="Pfam" id="PF00689">
    <property type="entry name" value="Cation_ATPase_C"/>
    <property type="match status" value="1"/>
</dbReference>
<keyword evidence="7" id="KW-0479">Metal-binding</keyword>
<keyword evidence="9" id="KW-0106">Calcium</keyword>
<keyword evidence="15 16" id="KW-0472">Membrane</keyword>
<feature type="transmembrane region" description="Helical" evidence="16">
    <location>
        <begin position="84"/>
        <end position="106"/>
    </location>
</feature>
<feature type="transmembrane region" description="Helical" evidence="16">
    <location>
        <begin position="60"/>
        <end position="78"/>
    </location>
</feature>
<keyword evidence="13 16" id="KW-1133">Transmembrane helix</keyword>
<dbReference type="EMBL" id="CP098251">
    <property type="protein sequence ID" value="WAV90316.1"/>
    <property type="molecule type" value="Genomic_DNA"/>
</dbReference>
<dbReference type="Gene3D" id="1.20.1110.10">
    <property type="entry name" value="Calcium-transporting ATPase, transmembrane domain"/>
    <property type="match status" value="3"/>
</dbReference>
<dbReference type="PANTHER" id="PTHR24093">
    <property type="entry name" value="CATION TRANSPORTING ATPASE"/>
    <property type="match status" value="1"/>
</dbReference>
<reference evidence="18" key="2">
    <citation type="journal article" date="2022" name="Front. Microbiol.">
        <title>New perspectives on an old grouping: The genomic and phenotypic variability of Oxalobacter formigenes and the implications for calcium oxalate stone prevention.</title>
        <authorList>
            <person name="Chmiel J.A."/>
            <person name="Carr C."/>
            <person name="Stuivenberg G.A."/>
            <person name="Venema R."/>
            <person name="Chanyi R.M."/>
            <person name="Al K.F."/>
            <person name="Giguere D."/>
            <person name="Say H."/>
            <person name="Akouris P.P."/>
            <person name="Dominguez Romero S.A."/>
            <person name="Kwong A."/>
            <person name="Tai V."/>
            <person name="Koval S.F."/>
            <person name="Razvi H."/>
            <person name="Bjazevic J."/>
            <person name="Burton J.P."/>
        </authorList>
    </citation>
    <scope>NUCLEOTIDE SEQUENCE</scope>
    <source>
        <strain evidence="18">OxK</strain>
    </source>
</reference>
<dbReference type="NCBIfam" id="TIGR01494">
    <property type="entry name" value="ATPase_P-type"/>
    <property type="match status" value="2"/>
</dbReference>
<dbReference type="InterPro" id="IPR006068">
    <property type="entry name" value="ATPase_P-typ_cation-transptr_C"/>
</dbReference>
<keyword evidence="8" id="KW-0547">Nucleotide-binding</keyword>
<dbReference type="GO" id="GO:0046872">
    <property type="term" value="F:metal ion binding"/>
    <property type="evidence" value="ECO:0007669"/>
    <property type="project" value="UniProtKB-KW"/>
</dbReference>
<dbReference type="InterPro" id="IPR044492">
    <property type="entry name" value="P_typ_ATPase_HD_dom"/>
</dbReference>
<dbReference type="InterPro" id="IPR006408">
    <property type="entry name" value="P-type_ATPase_IIB"/>
</dbReference>
<dbReference type="InterPro" id="IPR059000">
    <property type="entry name" value="ATPase_P-type_domA"/>
</dbReference>
<feature type="transmembrane region" description="Helical" evidence="16">
    <location>
        <begin position="256"/>
        <end position="278"/>
    </location>
</feature>
<dbReference type="InterPro" id="IPR036412">
    <property type="entry name" value="HAD-like_sf"/>
</dbReference>
<dbReference type="FunFam" id="3.40.50.1000:FF:000001">
    <property type="entry name" value="Phospholipid-transporting ATPase IC"/>
    <property type="match status" value="1"/>
</dbReference>
<evidence type="ECO:0000256" key="10">
    <source>
        <dbReference type="ARBA" id="ARBA00022840"/>
    </source>
</evidence>
<dbReference type="SFLD" id="SFLDF00027">
    <property type="entry name" value="p-type_atpase"/>
    <property type="match status" value="1"/>
</dbReference>
<dbReference type="Pfam" id="PF13246">
    <property type="entry name" value="Cation_ATPase"/>
    <property type="match status" value="1"/>
</dbReference>
<dbReference type="GO" id="GO:0012505">
    <property type="term" value="C:endomembrane system"/>
    <property type="evidence" value="ECO:0007669"/>
    <property type="project" value="UniProtKB-SubCell"/>
</dbReference>
<feature type="transmembrane region" description="Helical" evidence="16">
    <location>
        <begin position="790"/>
        <end position="807"/>
    </location>
</feature>
<evidence type="ECO:0000259" key="17">
    <source>
        <dbReference type="SMART" id="SM00831"/>
    </source>
</evidence>
<dbReference type="GO" id="GO:0005388">
    <property type="term" value="F:P-type calcium transporter activity"/>
    <property type="evidence" value="ECO:0007669"/>
    <property type="project" value="UniProtKB-EC"/>
</dbReference>
<dbReference type="PANTHER" id="PTHR24093:SF369">
    <property type="entry name" value="CALCIUM-TRANSPORTING ATPASE"/>
    <property type="match status" value="1"/>
</dbReference>
<dbReference type="InterPro" id="IPR004014">
    <property type="entry name" value="ATPase_P-typ_cation-transptr_N"/>
</dbReference>
<dbReference type="SFLD" id="SFLDS00003">
    <property type="entry name" value="Haloacid_Dehalogenase"/>
    <property type="match status" value="1"/>
</dbReference>
<keyword evidence="20" id="KW-1185">Reference proteome</keyword>
<feature type="transmembrane region" description="Helical" evidence="16">
    <location>
        <begin position="719"/>
        <end position="738"/>
    </location>
</feature>
<sequence length="897" mass="97886">MNEWMGSKEDLLEKLGTDASGGLTPRQVETNRQRYGANRLTRNKPESMAERIRDAVREPMIIMLIMAWLIALGVNIFQSVTGGVADYLECVGIFVAILLSVIISVVMEGKSAKAFEALSRISDNLIVRALRDGHTVLLNQEDIVTGDILLLSTGDKVPADGRLLESAGLSVDESALTGESVPADKDASKDITDEKTPLAERANMLYTGTYIASGHGKMVVTATGDATEFGKIARELGGTQKTVTPLQEKLAHLGKIITFFGMAAAAIVFAVQMATFIWNDNLTLDGVMEAFVTSIVLIVAVVPEGLPTIVAISLSINIIKLSRQNALVKKLVASETIGCINVICSDKTGTLTENRMTVAGFYDTAWHTDLSGLTSPWLIHNFCLNTTADIGENGAFLGNPTECAMLNFYEQSAQRAKSGKSYRDERENHTTLRAFPFSSELQHMTTISSVDGKIISWVKGSPECLFSMCRIPEAEKAKIEKYIRAAQEQAMRVIAFAHKELPAMQDYGEESLHREMESDMIFDGFVAITDPLRADVHDAVQSCRNAGIALKILTGDNIVTATAIARELHLLDNGGIAVEAKDIADMSDEQLLAKLPSIAVIARSTPIIKMRVVKLLKEAGNVVAVTGDGINDAPSLKNADVGIAMGISGTEVSKEASDIVLLDDSFSTIARAVEWGRNIYENFKRFITFQLTVNLASVIVVLSSVLMGLKAPFSALDLLWINIIMDGPPALTLGLEPGHDDLMNRKPVSRNENIISPAMLGRIVGTALYMSAVFLGQYVFNFLGAAEAEMGTVLFTLFVLFQLFNAFNCRELHRASLLKNLFRNRPMLLATACTFILQVLIIQYAGTFFNTVPLNLAMWVKLIGVAFTVILFAELVKLIWRQTHRQAPPAPCRRRLS</sequence>
<dbReference type="AlphaFoldDB" id="A0A9E9NUL8"/>
<dbReference type="InterPro" id="IPR023299">
    <property type="entry name" value="ATPase_P-typ_cyto_dom_N"/>
</dbReference>
<evidence type="ECO:0000256" key="8">
    <source>
        <dbReference type="ARBA" id="ARBA00022741"/>
    </source>
</evidence>
<evidence type="ECO:0000256" key="7">
    <source>
        <dbReference type="ARBA" id="ARBA00022723"/>
    </source>
</evidence>
<dbReference type="Proteomes" id="UP001164819">
    <property type="component" value="Chromosome"/>
</dbReference>
<dbReference type="SUPFAM" id="SSF56784">
    <property type="entry name" value="HAD-like"/>
    <property type="match status" value="1"/>
</dbReference>
<dbReference type="RefSeq" id="WP_269265545.1">
    <property type="nucleotide sequence ID" value="NZ_CP098248.1"/>
</dbReference>
<evidence type="ECO:0000256" key="3">
    <source>
        <dbReference type="ARBA" id="ARBA00022448"/>
    </source>
</evidence>
<dbReference type="NCBIfam" id="TIGR01517">
    <property type="entry name" value="ATPase-IIB_Ca"/>
    <property type="match status" value="1"/>
</dbReference>
<dbReference type="GO" id="GO:0005886">
    <property type="term" value="C:plasma membrane"/>
    <property type="evidence" value="ECO:0007669"/>
    <property type="project" value="TreeGrafter"/>
</dbReference>
<dbReference type="SUPFAM" id="SSF81653">
    <property type="entry name" value="Calcium ATPase, transduction domain A"/>
    <property type="match status" value="1"/>
</dbReference>
<dbReference type="EMBL" id="CP098248">
    <property type="protein sequence ID" value="WAV97950.1"/>
    <property type="molecule type" value="Genomic_DNA"/>
</dbReference>
<dbReference type="GO" id="GO:0005524">
    <property type="term" value="F:ATP binding"/>
    <property type="evidence" value="ECO:0007669"/>
    <property type="project" value="UniProtKB-KW"/>
</dbReference>
<dbReference type="Gene3D" id="3.40.1110.10">
    <property type="entry name" value="Calcium-transporting ATPase, cytoplasmic domain N"/>
    <property type="match status" value="1"/>
</dbReference>
<protein>
    <recommendedName>
        <fullName evidence="2">P-type Ca(2+) transporter</fullName>
        <ecNumber evidence="2">7.2.2.10</ecNumber>
    </recommendedName>
</protein>
<organism evidence="18">
    <name type="scientific">Oxalobacter aliiformigenes</name>
    <dbReference type="NCBI Taxonomy" id="2946593"/>
    <lineage>
        <taxon>Bacteria</taxon>
        <taxon>Pseudomonadati</taxon>
        <taxon>Pseudomonadota</taxon>
        <taxon>Betaproteobacteria</taxon>
        <taxon>Burkholderiales</taxon>
        <taxon>Oxalobacteraceae</taxon>
        <taxon>Oxalobacter</taxon>
    </lineage>
</organism>
<evidence type="ECO:0000313" key="19">
    <source>
        <dbReference type="EMBL" id="WAV97950.1"/>
    </source>
</evidence>
<evidence type="ECO:0000256" key="16">
    <source>
        <dbReference type="SAM" id="Phobius"/>
    </source>
</evidence>
<accession>A0A9E9NUL8</accession>
<evidence type="ECO:0000256" key="5">
    <source>
        <dbReference type="ARBA" id="ARBA00022568"/>
    </source>
</evidence>
<feature type="transmembrane region" description="Helical" evidence="16">
    <location>
        <begin position="858"/>
        <end position="880"/>
    </location>
</feature>
<proteinExistence type="predicted"/>
<evidence type="ECO:0000256" key="13">
    <source>
        <dbReference type="ARBA" id="ARBA00022989"/>
    </source>
</evidence>
<keyword evidence="10" id="KW-0067">ATP-binding</keyword>
<dbReference type="SFLD" id="SFLDG00002">
    <property type="entry name" value="C1.7:_P-type_atpase_like"/>
    <property type="match status" value="1"/>
</dbReference>
<dbReference type="SUPFAM" id="SSF81665">
    <property type="entry name" value="Calcium ATPase, transmembrane domain M"/>
    <property type="match status" value="1"/>
</dbReference>
<evidence type="ECO:0000256" key="6">
    <source>
        <dbReference type="ARBA" id="ARBA00022692"/>
    </source>
</evidence>
<keyword evidence="14" id="KW-0406">Ion transport</keyword>
<gene>
    <name evidence="19" type="ORF">NB645_04280</name>
    <name evidence="18" type="ORF">NB646_05425</name>
</gene>